<dbReference type="InterPro" id="IPR015915">
    <property type="entry name" value="Kelch-typ_b-propeller"/>
</dbReference>
<proteinExistence type="predicted"/>
<dbReference type="FunFam" id="1.25.40.420:FF:000001">
    <property type="entry name" value="Kelch-like family member 12"/>
    <property type="match status" value="1"/>
</dbReference>
<comment type="caution">
    <text evidence="5">The sequence shown here is derived from an EMBL/GenBank/DDBJ whole genome shotgun (WGS) entry which is preliminary data.</text>
</comment>
<dbReference type="Pfam" id="PF01344">
    <property type="entry name" value="Kelch_1"/>
    <property type="match status" value="1"/>
</dbReference>
<dbReference type="SMART" id="SM00875">
    <property type="entry name" value="BACK"/>
    <property type="match status" value="1"/>
</dbReference>
<evidence type="ECO:0000256" key="1">
    <source>
        <dbReference type="ARBA" id="ARBA00022441"/>
    </source>
</evidence>
<keyword evidence="2" id="KW-0677">Repeat</keyword>
<sequence length="618" mass="69944">MLNGHSQIDTNGLDDLDGLLSMNELNEFDMGKYTMKILSGSDRFYQIKSSRAAQLANAMAMYRKDGLFCDVILCVSGQRFLAHKVVLASACPYFSSMFGSGGHVESRTLQDIDLSQTVPCSNAMSIILDFLYTSQVQLNDKCVLGVLIGSLPLLIDDLTELCVAYLRDQFHASNCVGLFLYGKQYQCPPLTEAALHYIFEHFEDVVRHEEFLTLSFSDVYSIIKDDKVKVKCESIIYNAAMQWVRHDVTNRRTELSEILPCIRLQFLDPLFLKDVINCDDFAPPDMQRCREFLANVYENLTSHRYFRLPPRRAPIKPLVIYCAGGYFNKPIQTMECYFLETQKWKRCADLQIPRSGVGVVSLHMRVYVIGGKFSTKNETRDCRDVERYDPFVNKWTTVAPMIYPRNRLAVGTIDHSIYAVGGLCGQQLHATVERYTPLSDTDVWEEVAPMHIPRTGLAVCTHSRLLYAIAGFDGHRRLADVESYNPDTNIWKREQPLLCARSGAAAAPLAECIYVVGGYASDNIEGPMQLNIVERYDTLTQQWSFVRPLNCRRSALSCVPLDKRLFALGGYDGRSFSSTVEIYDPEKDEWTYGTPLTRERSGHGSALTVEPTLEDDDA</sequence>
<dbReference type="PROSITE" id="PS50097">
    <property type="entry name" value="BTB"/>
    <property type="match status" value="1"/>
</dbReference>
<dbReference type="Pfam" id="PF07707">
    <property type="entry name" value="BACK"/>
    <property type="match status" value="1"/>
</dbReference>
<gene>
    <name evidence="5" type="ORF">XAT740_LOCUS38176</name>
</gene>
<dbReference type="InterPro" id="IPR006652">
    <property type="entry name" value="Kelch_1"/>
</dbReference>
<dbReference type="PANTHER" id="PTHR24412:SF489">
    <property type="entry name" value="RING FINGER DOMAIN AND KELCH REPEAT-CONTAINING PROTEIN DDB_G0271372"/>
    <property type="match status" value="1"/>
</dbReference>
<reference evidence="5" key="1">
    <citation type="submission" date="2021-02" db="EMBL/GenBank/DDBJ databases">
        <authorList>
            <person name="Nowell W R."/>
        </authorList>
    </citation>
    <scope>NUCLEOTIDE SEQUENCE</scope>
</reference>
<organism evidence="5 6">
    <name type="scientific">Adineta ricciae</name>
    <name type="common">Rotifer</name>
    <dbReference type="NCBI Taxonomy" id="249248"/>
    <lineage>
        <taxon>Eukaryota</taxon>
        <taxon>Metazoa</taxon>
        <taxon>Spiralia</taxon>
        <taxon>Gnathifera</taxon>
        <taxon>Rotifera</taxon>
        <taxon>Eurotatoria</taxon>
        <taxon>Bdelloidea</taxon>
        <taxon>Adinetida</taxon>
        <taxon>Adinetidae</taxon>
        <taxon>Adineta</taxon>
    </lineage>
</organism>
<dbReference type="Pfam" id="PF24681">
    <property type="entry name" value="Kelch_KLHDC2_KLHL20_DRC7"/>
    <property type="match status" value="1"/>
</dbReference>
<protein>
    <recommendedName>
        <fullName evidence="4">BTB domain-containing protein</fullName>
    </recommendedName>
</protein>
<dbReference type="Gene3D" id="3.30.710.10">
    <property type="entry name" value="Potassium Channel Kv1.1, Chain A"/>
    <property type="match status" value="1"/>
</dbReference>
<dbReference type="Pfam" id="PF00651">
    <property type="entry name" value="BTB"/>
    <property type="match status" value="1"/>
</dbReference>
<feature type="domain" description="BTB" evidence="4">
    <location>
        <begin position="69"/>
        <end position="140"/>
    </location>
</feature>
<dbReference type="EMBL" id="CAJNOR010004092">
    <property type="protein sequence ID" value="CAF1474497.1"/>
    <property type="molecule type" value="Genomic_DNA"/>
</dbReference>
<accession>A0A815R9P3</accession>
<dbReference type="InterPro" id="IPR000210">
    <property type="entry name" value="BTB/POZ_dom"/>
</dbReference>
<keyword evidence="6" id="KW-1185">Reference proteome</keyword>
<dbReference type="AlphaFoldDB" id="A0A815R9P3"/>
<dbReference type="PIRSF" id="PIRSF037037">
    <property type="entry name" value="Kelch-like_protein_gigaxonin"/>
    <property type="match status" value="1"/>
</dbReference>
<dbReference type="InterPro" id="IPR011705">
    <property type="entry name" value="BACK"/>
</dbReference>
<dbReference type="InterPro" id="IPR017096">
    <property type="entry name" value="BTB-kelch_protein"/>
</dbReference>
<dbReference type="Gene3D" id="2.120.10.80">
    <property type="entry name" value="Kelch-type beta propeller"/>
    <property type="match status" value="1"/>
</dbReference>
<dbReference type="InterPro" id="IPR011333">
    <property type="entry name" value="SKP1/BTB/POZ_sf"/>
</dbReference>
<dbReference type="SUPFAM" id="SSF117281">
    <property type="entry name" value="Kelch motif"/>
    <property type="match status" value="1"/>
</dbReference>
<name>A0A815R9P3_ADIRI</name>
<dbReference type="SMART" id="SM00225">
    <property type="entry name" value="BTB"/>
    <property type="match status" value="1"/>
</dbReference>
<dbReference type="SUPFAM" id="SSF54695">
    <property type="entry name" value="POZ domain"/>
    <property type="match status" value="1"/>
</dbReference>
<dbReference type="PANTHER" id="PTHR24412">
    <property type="entry name" value="KELCH PROTEIN"/>
    <property type="match status" value="1"/>
</dbReference>
<evidence type="ECO:0000313" key="6">
    <source>
        <dbReference type="Proteomes" id="UP000663828"/>
    </source>
</evidence>
<dbReference type="Gene3D" id="1.25.40.420">
    <property type="match status" value="1"/>
</dbReference>
<evidence type="ECO:0000256" key="3">
    <source>
        <dbReference type="SAM" id="MobiDB-lite"/>
    </source>
</evidence>
<feature type="region of interest" description="Disordered" evidence="3">
    <location>
        <begin position="593"/>
        <end position="618"/>
    </location>
</feature>
<evidence type="ECO:0000259" key="4">
    <source>
        <dbReference type="PROSITE" id="PS50097"/>
    </source>
</evidence>
<evidence type="ECO:0000256" key="2">
    <source>
        <dbReference type="ARBA" id="ARBA00022737"/>
    </source>
</evidence>
<dbReference type="Proteomes" id="UP000663828">
    <property type="component" value="Unassembled WGS sequence"/>
</dbReference>
<evidence type="ECO:0000313" key="5">
    <source>
        <dbReference type="EMBL" id="CAF1474497.1"/>
    </source>
</evidence>
<keyword evidence="1" id="KW-0880">Kelch repeat</keyword>
<dbReference type="SMART" id="SM00612">
    <property type="entry name" value="Kelch"/>
    <property type="match status" value="6"/>
</dbReference>